<sequence>MNKNIIYIGTALIVGLLAGYLVFSSSSEDEAAVKDLSDMSDTHDHSGETAEQMWTCSMHPQIMQPEPGDCPICGMDLIPAETGAEGLSANEIKMTENAMALANIRTTVVGAGGMDGNSLKLSGKIRENEEANAVQVTYFAGRIEKLYVNYTGESVGKGKLLAIIYSPELVAAQQELLTAASLKESQPALYKAVRNKLKLWKLSNKQINSIEESGQVQENFPVYATVSGTVTEKMVEEGDYVKQGQPLYKIANLNSVWAVFDAYENQIASLKTGQEIKLTTNAYPNKEFTAKVSFVDPLLNSATRTVMVRAVLNNSEDLLKPGMFVEGRIDMPNDESDEVIIVPSTAVMWTGERSVVYVKTNPNEPIFEMREVTLGNTNGDSFTILSGLESGDEIVTNGTFTVDAAAQLQGKKSMMNAEGGKTMTGHEGHLGMQPESGETSNPTVDHTKMNERLEVSKKFQGQLKEVFEGYTLLKDALVADNADKAQSSAKEIGESLAKVDMKLLEEEKAHNHWMTLQKEIKASSSAIANASEIAEQRNHFKHLSAHMISSVQLFGIDQTVYTNYCPMADSNKGAYWLSLEKEIRNPYYGEAMLTCGEVKATLQ</sequence>
<keyword evidence="3" id="KW-0472">Membrane</keyword>
<dbReference type="Gene3D" id="6.10.140.730">
    <property type="match status" value="1"/>
</dbReference>
<evidence type="ECO:0000256" key="2">
    <source>
        <dbReference type="ARBA" id="ARBA00022448"/>
    </source>
</evidence>
<keyword evidence="3" id="KW-1133">Transmembrane helix</keyword>
<comment type="caution">
    <text evidence="10">The sequence shown here is derived from an EMBL/GenBank/DDBJ whole genome shotgun (WGS) entry which is preliminary data.</text>
</comment>
<dbReference type="Gene3D" id="2.40.30.170">
    <property type="match status" value="1"/>
</dbReference>
<evidence type="ECO:0000259" key="9">
    <source>
        <dbReference type="Pfam" id="PF25975"/>
    </source>
</evidence>
<evidence type="ECO:0000259" key="7">
    <source>
        <dbReference type="Pfam" id="PF25919"/>
    </source>
</evidence>
<dbReference type="NCBIfam" id="TIGR01730">
    <property type="entry name" value="RND_mfp"/>
    <property type="match status" value="1"/>
</dbReference>
<feature type="domain" description="CusB-like beta-barrel" evidence="8">
    <location>
        <begin position="255"/>
        <end position="329"/>
    </location>
</feature>
<keyword evidence="3" id="KW-0812">Transmembrane</keyword>
<feature type="domain" description="DUF3347" evidence="4">
    <location>
        <begin position="466"/>
        <end position="558"/>
    </location>
</feature>
<protein>
    <submittedName>
        <fullName evidence="10">Efflux RND transporter periplasmic adaptor subunit</fullName>
    </submittedName>
</protein>
<accession>A0ABU3L0I9</accession>
<organism evidence="10 11">
    <name type="scientific">Pricia mediterranea</name>
    <dbReference type="NCBI Taxonomy" id="3076079"/>
    <lineage>
        <taxon>Bacteria</taxon>
        <taxon>Pseudomonadati</taxon>
        <taxon>Bacteroidota</taxon>
        <taxon>Flavobacteriia</taxon>
        <taxon>Flavobacteriales</taxon>
        <taxon>Flavobacteriaceae</taxon>
        <taxon>Pricia</taxon>
    </lineage>
</organism>
<feature type="domain" description="CusB-like barrel-sandwich hybrid" evidence="7">
    <location>
        <begin position="139"/>
        <end position="251"/>
    </location>
</feature>
<dbReference type="InterPro" id="IPR058791">
    <property type="entry name" value="3HB_CusB"/>
</dbReference>
<dbReference type="PANTHER" id="PTHR30097">
    <property type="entry name" value="CATION EFFLUX SYSTEM PROTEIN CUSB"/>
    <property type="match status" value="1"/>
</dbReference>
<dbReference type="Pfam" id="PF25975">
    <property type="entry name" value="CzcB_C"/>
    <property type="match status" value="1"/>
</dbReference>
<comment type="similarity">
    <text evidence="1">Belongs to the membrane fusion protein (MFP) (TC 8.A.1) family.</text>
</comment>
<proteinExistence type="inferred from homology"/>
<dbReference type="Pfam" id="PF25919">
    <property type="entry name" value="BSH_CusB"/>
    <property type="match status" value="1"/>
</dbReference>
<evidence type="ECO:0000259" key="6">
    <source>
        <dbReference type="Pfam" id="PF25869"/>
    </source>
</evidence>
<dbReference type="InterPro" id="IPR058649">
    <property type="entry name" value="CzcB_C"/>
</dbReference>
<feature type="domain" description="Heavy metal binding" evidence="5">
    <location>
        <begin position="54"/>
        <end position="80"/>
    </location>
</feature>
<dbReference type="Pfam" id="PF25869">
    <property type="entry name" value="3HB_CusB"/>
    <property type="match status" value="1"/>
</dbReference>
<feature type="transmembrane region" description="Helical" evidence="3">
    <location>
        <begin position="5"/>
        <end position="23"/>
    </location>
</feature>
<dbReference type="InterPro" id="IPR058792">
    <property type="entry name" value="Beta-barrel_RND_2"/>
</dbReference>
<dbReference type="EMBL" id="JAVTTP010000001">
    <property type="protein sequence ID" value="MDT7827249.1"/>
    <property type="molecule type" value="Genomic_DNA"/>
</dbReference>
<name>A0ABU3L0I9_9FLAO</name>
<evidence type="ECO:0000313" key="11">
    <source>
        <dbReference type="Proteomes" id="UP001250656"/>
    </source>
</evidence>
<dbReference type="Pfam" id="PF19335">
    <property type="entry name" value="HMBD"/>
    <property type="match status" value="1"/>
</dbReference>
<evidence type="ECO:0000256" key="3">
    <source>
        <dbReference type="SAM" id="Phobius"/>
    </source>
</evidence>
<evidence type="ECO:0000259" key="5">
    <source>
        <dbReference type="Pfam" id="PF19335"/>
    </source>
</evidence>
<dbReference type="InterPro" id="IPR051909">
    <property type="entry name" value="MFP_Cation_Efflux"/>
</dbReference>
<keyword evidence="11" id="KW-1185">Reference proteome</keyword>
<dbReference type="Pfam" id="PF11827">
    <property type="entry name" value="DUF3347"/>
    <property type="match status" value="1"/>
</dbReference>
<dbReference type="InterPro" id="IPR058790">
    <property type="entry name" value="BSH_CusB"/>
</dbReference>
<reference evidence="10 11" key="1">
    <citation type="submission" date="2023-09" db="EMBL/GenBank/DDBJ databases">
        <title>Novel taxa isolated from Blanes Bay.</title>
        <authorList>
            <person name="Rey-Velasco X."/>
            <person name="Lucena T."/>
        </authorList>
    </citation>
    <scope>NUCLEOTIDE SEQUENCE [LARGE SCALE GENOMIC DNA]</scope>
    <source>
        <strain evidence="10 11">S334</strain>
    </source>
</reference>
<dbReference type="Gene3D" id="2.40.420.20">
    <property type="match status" value="1"/>
</dbReference>
<evidence type="ECO:0000313" key="10">
    <source>
        <dbReference type="EMBL" id="MDT7827249.1"/>
    </source>
</evidence>
<dbReference type="Pfam" id="PF25954">
    <property type="entry name" value="Beta-barrel_RND_2"/>
    <property type="match status" value="1"/>
</dbReference>
<dbReference type="Proteomes" id="UP001250656">
    <property type="component" value="Unassembled WGS sequence"/>
</dbReference>
<evidence type="ECO:0000259" key="8">
    <source>
        <dbReference type="Pfam" id="PF25954"/>
    </source>
</evidence>
<dbReference type="InterPro" id="IPR021782">
    <property type="entry name" value="DUF3347"/>
</dbReference>
<evidence type="ECO:0000256" key="1">
    <source>
        <dbReference type="ARBA" id="ARBA00009477"/>
    </source>
</evidence>
<keyword evidence="2" id="KW-0813">Transport</keyword>
<dbReference type="RefSeq" id="WP_314012099.1">
    <property type="nucleotide sequence ID" value="NZ_JAVTTP010000001.1"/>
</dbReference>
<dbReference type="InterPro" id="IPR006143">
    <property type="entry name" value="RND_pump_MFP"/>
</dbReference>
<dbReference type="SUPFAM" id="SSF111369">
    <property type="entry name" value="HlyD-like secretion proteins"/>
    <property type="match status" value="1"/>
</dbReference>
<feature type="domain" description="CusB-like three alpha-helical bundle" evidence="6">
    <location>
        <begin position="168"/>
        <end position="218"/>
    </location>
</feature>
<gene>
    <name evidence="10" type="ORF">RQM65_01050</name>
</gene>
<dbReference type="PANTHER" id="PTHR30097:SF4">
    <property type="entry name" value="SLR6042 PROTEIN"/>
    <property type="match status" value="1"/>
</dbReference>
<feature type="domain" description="CzcB-like C-terminal circularly permuted SH3-like" evidence="9">
    <location>
        <begin position="340"/>
        <end position="402"/>
    </location>
</feature>
<evidence type="ECO:0000259" key="4">
    <source>
        <dbReference type="Pfam" id="PF11827"/>
    </source>
</evidence>
<dbReference type="InterPro" id="IPR045800">
    <property type="entry name" value="HMBD"/>
</dbReference>